<dbReference type="RefSeq" id="WP_161870705.1">
    <property type="nucleotide sequence ID" value="NZ_JAQFAM010000022.1"/>
</dbReference>
<comment type="caution">
    <text evidence="1">The sequence shown here is derived from an EMBL/GenBank/DDBJ whole genome shotgun (WGS) entry which is preliminary data.</text>
</comment>
<accession>A0ABV0EZ53</accession>
<name>A0ABV0EZ53_9ENTE</name>
<protein>
    <submittedName>
        <fullName evidence="1">Uncharacterized protein</fullName>
    </submittedName>
</protein>
<evidence type="ECO:0000313" key="1">
    <source>
        <dbReference type="EMBL" id="MEO1781094.1"/>
    </source>
</evidence>
<keyword evidence="2" id="KW-1185">Reference proteome</keyword>
<sequence length="101" mass="10999">MGIFDRLKDGFDMSDIPGIISDLQKDGGVDLGSLMSGDFLKQFTNFSNMGDMLGKLGISDASQITELLQDKSKKAEADKVVDENSQFSDMAEMVKAALQKK</sequence>
<proteinExistence type="predicted"/>
<reference evidence="1 2" key="2">
    <citation type="submission" date="2024-02" db="EMBL/GenBank/DDBJ databases">
        <title>The Genome Sequence of Enterococcus diestrammenae JM9A.</title>
        <authorList>
            <person name="Earl A."/>
            <person name="Manson A."/>
            <person name="Gilmore M."/>
            <person name="Sanders J."/>
            <person name="Shea T."/>
            <person name="Howe W."/>
            <person name="Livny J."/>
            <person name="Cuomo C."/>
            <person name="Neafsey D."/>
            <person name="Birren B."/>
        </authorList>
    </citation>
    <scope>NUCLEOTIDE SEQUENCE [LARGE SCALE GENOMIC DNA]</scope>
    <source>
        <strain evidence="1 2">JM9A</strain>
    </source>
</reference>
<dbReference type="EMBL" id="MAEI02000001">
    <property type="protein sequence ID" value="MEO1781094.1"/>
    <property type="molecule type" value="Genomic_DNA"/>
</dbReference>
<evidence type="ECO:0000313" key="2">
    <source>
        <dbReference type="Proteomes" id="UP001429357"/>
    </source>
</evidence>
<gene>
    <name evidence="1" type="ORF">BAU18_000673</name>
</gene>
<reference evidence="2" key="1">
    <citation type="submission" date="2016-06" db="EMBL/GenBank/DDBJ databases">
        <title>Four novel species of enterococci isolated from chicken manure.</title>
        <authorList>
            <person name="Van Tyne D."/>
        </authorList>
    </citation>
    <scope>NUCLEOTIDE SEQUENCE [LARGE SCALE GENOMIC DNA]</scope>
    <source>
        <strain evidence="2">JM9A</strain>
    </source>
</reference>
<dbReference type="Proteomes" id="UP001429357">
    <property type="component" value="Unassembled WGS sequence"/>
</dbReference>
<organism evidence="1 2">
    <name type="scientific">Enterococcus diestrammenae</name>
    <dbReference type="NCBI Taxonomy" id="1155073"/>
    <lineage>
        <taxon>Bacteria</taxon>
        <taxon>Bacillati</taxon>
        <taxon>Bacillota</taxon>
        <taxon>Bacilli</taxon>
        <taxon>Lactobacillales</taxon>
        <taxon>Enterococcaceae</taxon>
        <taxon>Enterococcus</taxon>
    </lineage>
</organism>